<dbReference type="PANTHER" id="PTHR43739:SF5">
    <property type="entry name" value="EXO-ALPHA-SIALIDASE"/>
    <property type="match status" value="1"/>
</dbReference>
<keyword evidence="2" id="KW-0732">Signal</keyword>
<feature type="signal peptide" evidence="2">
    <location>
        <begin position="1"/>
        <end position="22"/>
    </location>
</feature>
<dbReference type="RefSeq" id="WP_013928759.1">
    <property type="nucleotide sequence ID" value="NC_015703.1"/>
</dbReference>
<sequence>MTKRLLFALLLCLSLLSLRSNAQLLDMEKLHGLKARSIGPAGMSGRVTSIDVVLNNPSIIYIGTASGGLWKSTNGGTNFVPLFDEQPIASIGAVAINQQNPDVIWAGTGEGNPRNSQNFGNGIYKSLDAGKTWQLMGLENTRNIHRVIINPTNPDIVYAGVQGSAYGDHSERGVYKTTDGGKTWEKILYVNEKTGIADMVMDPVNPDKLIVGMWEFRRWPWFFKSGGPGSGMYVTVDGGKSWKQRTKEDGLPEGELGKFGLAIARSNPNVVYALIESKKNALYRSDDGGVKWKKVTDKGIGDRPFYYFDLMVDPKNENRIYEVATLISKSEDGGKNFQVIVPFSKVHSDYHAYWIHPENPDLIMFGNDGGLILSRDKGQSWHFAENLPVGQFYHINVDNEIPFNVYGGMQDNGSWKGPSAVWREGGIRTEHWEELYFGDGFDVVPDPANSRYGWAMAQGGNLGRYDLATGDTKFMKPVHPQGTTLRFNWNSGIASDPFDPKTIYYGSQFLHKSTNRGDSWDIVSPDLTTNDTTRQKANTSGGLTYDATFAENYCTIMTIAPSPVQKGVLWVGTDDGNIQLTTDGGKTWTNLIKNIKGVPSTTWITQIQASKYNAGEAFVVFDNHRTNDWKPYVFRTKDFGRTWESVVNDSKVGFCYAIAQDPEAPNLLFLGTEFGLYVSIDAGKNWTKWKHGYPTVPTMDLVIHPRDHDLAIGTFGRAIYILDDIRPLRAIAKEGVTVLSKSLKVFPAPDAYAAIYRQPNGKHDFQTDNLFMGENRPKGAMISFSFTPKDKDKDKKDSVKVEILDAMRNVIRTFKTPAKAGVNRFQWNLDQKNIRFPAIPKPQPNAPELGGREILPGTYIVRISTGEAKDSTAVTVKPDPRSPITDAERKARYELRQQLMKPIEIVTQAADQLRAVNETVDLTNKQLADREDDKAKNVKKLGKEVQDKAKKLLYTLVPEPNIQGILRDPKVISSVAGAALGYFGETEGMPGPTEQTVLKQTMEAIKGALVPVNAFFEKEWAAYRNAVTEAQPKLFQDYPPLKVD</sequence>
<dbReference type="InterPro" id="IPR015943">
    <property type="entry name" value="WD40/YVTN_repeat-like_dom_sf"/>
</dbReference>
<protein>
    <submittedName>
        <fullName evidence="4">Glycosyl hydrolase BNR repeat-containing protein</fullName>
    </submittedName>
</protein>
<dbReference type="Gene3D" id="2.130.10.10">
    <property type="entry name" value="YVTN repeat-like/Quinoprotein amine dehydrogenase"/>
    <property type="match status" value="3"/>
</dbReference>
<evidence type="ECO:0000256" key="2">
    <source>
        <dbReference type="SAM" id="SignalP"/>
    </source>
</evidence>
<dbReference type="Pfam" id="PF15902">
    <property type="entry name" value="Sortilin-Vps10"/>
    <property type="match status" value="1"/>
</dbReference>
<proteinExistence type="predicted"/>
<accession>A0A7U3ZLL0</accession>
<dbReference type="Proteomes" id="UP000000493">
    <property type="component" value="Chromosome"/>
</dbReference>
<dbReference type="InterPro" id="IPR036278">
    <property type="entry name" value="Sialidase_sf"/>
</dbReference>
<keyword evidence="5" id="KW-1185">Reference proteome</keyword>
<feature type="domain" description="Sortilin N-terminal" evidence="3">
    <location>
        <begin position="123"/>
        <end position="245"/>
    </location>
</feature>
<dbReference type="SUPFAM" id="SSF50939">
    <property type="entry name" value="Sialidases"/>
    <property type="match status" value="2"/>
</dbReference>
<name>A0A7U3ZLL0_RUNSL</name>
<dbReference type="InterPro" id="IPR031778">
    <property type="entry name" value="Sortilin_N"/>
</dbReference>
<evidence type="ECO:0000313" key="4">
    <source>
        <dbReference type="EMBL" id="AEI49452.1"/>
    </source>
</evidence>
<dbReference type="AlphaFoldDB" id="A0A7U3ZLL0"/>
<evidence type="ECO:0000259" key="3">
    <source>
        <dbReference type="Pfam" id="PF15902"/>
    </source>
</evidence>
<reference evidence="4 5" key="2">
    <citation type="journal article" date="2012" name="Stand. Genomic Sci.">
        <title>Complete genome sequence of the aquatic bacterium Runella slithyformis type strain (LSU 4(T)).</title>
        <authorList>
            <person name="Copeland A."/>
            <person name="Zhang X."/>
            <person name="Misra M."/>
            <person name="Lapidus A."/>
            <person name="Nolan M."/>
            <person name="Lucas S."/>
            <person name="Deshpande S."/>
            <person name="Cheng J.F."/>
            <person name="Tapia R."/>
            <person name="Goodwin L.A."/>
            <person name="Pitluck S."/>
            <person name="Liolios K."/>
            <person name="Pagani I."/>
            <person name="Ivanova N."/>
            <person name="Mikhailova N."/>
            <person name="Pati A."/>
            <person name="Chen A."/>
            <person name="Palaniappan K."/>
            <person name="Land M."/>
            <person name="Hauser L."/>
            <person name="Pan C."/>
            <person name="Jeffries C.D."/>
            <person name="Detter J.C."/>
            <person name="Brambilla E.M."/>
            <person name="Rohde M."/>
            <person name="Djao O.D."/>
            <person name="Goker M."/>
            <person name="Sikorski J."/>
            <person name="Tindall B.J."/>
            <person name="Woyke T."/>
            <person name="Bristow J."/>
            <person name="Eisen J.A."/>
            <person name="Markowitz V."/>
            <person name="Hugenholtz P."/>
            <person name="Kyrpides N.C."/>
            <person name="Klenk H.P."/>
            <person name="Mavromatis K."/>
        </authorList>
    </citation>
    <scope>NUCLEOTIDE SEQUENCE [LARGE SCALE GENOMIC DNA]</scope>
    <source>
        <strain evidence="5">ATCC 29530 / DSM 19594 / LMG 11500 / NCIMB 11436 / LSU 4</strain>
    </source>
</reference>
<keyword evidence="4" id="KW-0378">Hydrolase</keyword>
<dbReference type="CDD" id="cd15482">
    <property type="entry name" value="Sialidase_non-viral"/>
    <property type="match status" value="1"/>
</dbReference>
<dbReference type="GO" id="GO:0010411">
    <property type="term" value="P:xyloglucan metabolic process"/>
    <property type="evidence" value="ECO:0007669"/>
    <property type="project" value="TreeGrafter"/>
</dbReference>
<dbReference type="GO" id="GO:0016787">
    <property type="term" value="F:hydrolase activity"/>
    <property type="evidence" value="ECO:0007669"/>
    <property type="project" value="UniProtKB-KW"/>
</dbReference>
<gene>
    <name evidence="4" type="ordered locus">Runsl_3068</name>
</gene>
<organism evidence="4 5">
    <name type="scientific">Runella slithyformis (strain ATCC 29530 / DSM 19594 / LMG 11500 / NCIMB 11436 / LSU 4)</name>
    <dbReference type="NCBI Taxonomy" id="761193"/>
    <lineage>
        <taxon>Bacteria</taxon>
        <taxon>Pseudomonadati</taxon>
        <taxon>Bacteroidota</taxon>
        <taxon>Cytophagia</taxon>
        <taxon>Cytophagales</taxon>
        <taxon>Spirosomataceae</taxon>
        <taxon>Runella</taxon>
    </lineage>
</organism>
<dbReference type="PANTHER" id="PTHR43739">
    <property type="entry name" value="XYLOGLUCANASE (EUROFUNG)"/>
    <property type="match status" value="1"/>
</dbReference>
<reference evidence="5" key="1">
    <citation type="submission" date="2011-06" db="EMBL/GenBank/DDBJ databases">
        <title>The complete genome of chromosome of Runella slithyformis DSM 19594.</title>
        <authorList>
            <consortium name="US DOE Joint Genome Institute (JGI-PGF)"/>
            <person name="Lucas S."/>
            <person name="Han J."/>
            <person name="Lapidus A."/>
            <person name="Bruce D."/>
            <person name="Goodwin L."/>
            <person name="Pitluck S."/>
            <person name="Peters L."/>
            <person name="Kyrpides N."/>
            <person name="Mavromatis K."/>
            <person name="Ivanova N."/>
            <person name="Ovchinnikova G."/>
            <person name="Zhang X."/>
            <person name="Misra M."/>
            <person name="Detter J.C."/>
            <person name="Tapia R."/>
            <person name="Han C."/>
            <person name="Land M."/>
            <person name="Hauser L."/>
            <person name="Markowitz V."/>
            <person name="Cheng J.-F."/>
            <person name="Hugenholtz P."/>
            <person name="Woyke T."/>
            <person name="Wu D."/>
            <person name="Tindall B."/>
            <person name="Faehrich R."/>
            <person name="Brambilla E."/>
            <person name="Klenk H.-P."/>
            <person name="Eisen J.A."/>
        </authorList>
    </citation>
    <scope>NUCLEOTIDE SEQUENCE [LARGE SCALE GENOMIC DNA]</scope>
    <source>
        <strain evidence="5">ATCC 29530 / DSM 19594 / LMG 11500 / NCIMB 11436 / LSU 4</strain>
    </source>
</reference>
<keyword evidence="1" id="KW-0677">Repeat</keyword>
<evidence type="ECO:0000313" key="5">
    <source>
        <dbReference type="Proteomes" id="UP000000493"/>
    </source>
</evidence>
<feature type="chain" id="PRO_5030555203" evidence="2">
    <location>
        <begin position="23"/>
        <end position="1044"/>
    </location>
</feature>
<dbReference type="InterPro" id="IPR052025">
    <property type="entry name" value="Xyloglucanase_GH74"/>
</dbReference>
<dbReference type="EMBL" id="CP002859">
    <property type="protein sequence ID" value="AEI49452.1"/>
    <property type="molecule type" value="Genomic_DNA"/>
</dbReference>
<evidence type="ECO:0000256" key="1">
    <source>
        <dbReference type="ARBA" id="ARBA00022737"/>
    </source>
</evidence>
<dbReference type="KEGG" id="rsi:Runsl_3068"/>